<evidence type="ECO:0000313" key="2">
    <source>
        <dbReference type="EMBL" id="AGQ19797.1"/>
    </source>
</evidence>
<accession>S5DXS7</accession>
<organism evidence="2">
    <name type="scientific">Candidatus Actinomarina minuta</name>
    <dbReference type="NCBI Taxonomy" id="1389454"/>
    <lineage>
        <taxon>Bacteria</taxon>
        <taxon>Bacillati</taxon>
        <taxon>Actinomycetota</taxon>
        <taxon>Actinomycetes</taxon>
        <taxon>Candidatus Actinomarinidae</taxon>
        <taxon>Candidatus Actinomarinales</taxon>
        <taxon>Candidatus Actinomarineae</taxon>
        <taxon>Candidatus Actinomarinaceae</taxon>
        <taxon>Candidatus Actinomarina</taxon>
    </lineage>
</organism>
<feature type="transmembrane region" description="Helical" evidence="1">
    <location>
        <begin position="55"/>
        <end position="86"/>
    </location>
</feature>
<feature type="transmembrane region" description="Helical" evidence="1">
    <location>
        <begin position="6"/>
        <end position="25"/>
    </location>
</feature>
<proteinExistence type="predicted"/>
<protein>
    <submittedName>
        <fullName evidence="2">MedDCM-OCT-S40-C92-cds30</fullName>
    </submittedName>
</protein>
<dbReference type="AlphaFoldDB" id="S5DXS7"/>
<dbReference type="EMBL" id="KC811142">
    <property type="protein sequence ID" value="AGQ19797.1"/>
    <property type="molecule type" value="Genomic_DNA"/>
</dbReference>
<name>S5DXS7_9ACTN</name>
<sequence length="90" mass="10371">MIVLPFREQMILLITFIVIFLVFWVDDKRLKNKNHILNKIFYYLPSFNSNQRTGFMLLTVAAVCAVLGVALYLSIIVLVAGLSFIYKGRN</sequence>
<keyword evidence="1" id="KW-0812">Transmembrane</keyword>
<keyword evidence="1" id="KW-1133">Transmembrane helix</keyword>
<keyword evidence="1" id="KW-0472">Membrane</keyword>
<reference evidence="2" key="1">
    <citation type="journal article" date="2013" name="Sci. Rep.">
        <title>Metagenomics uncovers a new group of low GC and ultra-small marine Actinobacteria.</title>
        <authorList>
            <person name="Ghai R."/>
            <person name="Mizuno C.M."/>
            <person name="Picazo A."/>
            <person name="Camacho A."/>
            <person name="Rodriguez-Valera F."/>
        </authorList>
    </citation>
    <scope>NUCLEOTIDE SEQUENCE</scope>
</reference>
<evidence type="ECO:0000256" key="1">
    <source>
        <dbReference type="SAM" id="Phobius"/>
    </source>
</evidence>